<comment type="caution">
    <text evidence="6">The sequence shown here is derived from an EMBL/GenBank/DDBJ whole genome shotgun (WGS) entry which is preliminary data.</text>
</comment>
<comment type="similarity">
    <text evidence="1">Belongs to the eukaryotic ribosomal protein eL22 family.</text>
</comment>
<evidence type="ECO:0000256" key="5">
    <source>
        <dbReference type="ARBA" id="ARBA00041214"/>
    </source>
</evidence>
<dbReference type="AlphaFoldDB" id="A0A8X6HB13"/>
<keyword evidence="7" id="KW-1185">Reference proteome</keyword>
<dbReference type="GO" id="GO:0002181">
    <property type="term" value="P:cytoplasmic translation"/>
    <property type="evidence" value="ECO:0007669"/>
    <property type="project" value="TreeGrafter"/>
</dbReference>
<evidence type="ECO:0000313" key="7">
    <source>
        <dbReference type="Proteomes" id="UP000887116"/>
    </source>
</evidence>
<dbReference type="Gene3D" id="3.30.1360.210">
    <property type="match status" value="1"/>
</dbReference>
<dbReference type="GO" id="GO:0003735">
    <property type="term" value="F:structural constituent of ribosome"/>
    <property type="evidence" value="ECO:0007669"/>
    <property type="project" value="InterPro"/>
</dbReference>
<dbReference type="InterPro" id="IPR002671">
    <property type="entry name" value="Ribosomal_eL22"/>
</dbReference>
<organism evidence="6 7">
    <name type="scientific">Trichonephila clavata</name>
    <name type="common">Joro spider</name>
    <name type="synonym">Nephila clavata</name>
    <dbReference type="NCBI Taxonomy" id="2740835"/>
    <lineage>
        <taxon>Eukaryota</taxon>
        <taxon>Metazoa</taxon>
        <taxon>Ecdysozoa</taxon>
        <taxon>Arthropoda</taxon>
        <taxon>Chelicerata</taxon>
        <taxon>Arachnida</taxon>
        <taxon>Araneae</taxon>
        <taxon>Araneomorphae</taxon>
        <taxon>Entelegynae</taxon>
        <taxon>Araneoidea</taxon>
        <taxon>Nephilidae</taxon>
        <taxon>Trichonephila</taxon>
    </lineage>
</organism>
<reference evidence="6" key="1">
    <citation type="submission" date="2020-07" db="EMBL/GenBank/DDBJ databases">
        <title>Multicomponent nature underlies the extraordinary mechanical properties of spider dragline silk.</title>
        <authorList>
            <person name="Kono N."/>
            <person name="Nakamura H."/>
            <person name="Mori M."/>
            <person name="Yoshida Y."/>
            <person name="Ohtoshi R."/>
            <person name="Malay A.D."/>
            <person name="Moran D.A.P."/>
            <person name="Tomita M."/>
            <person name="Numata K."/>
            <person name="Arakawa K."/>
        </authorList>
    </citation>
    <scope>NUCLEOTIDE SEQUENCE</scope>
</reference>
<name>A0A8X6HB13_TRICU</name>
<dbReference type="Pfam" id="PF01776">
    <property type="entry name" value="Ribosomal_L22e"/>
    <property type="match status" value="1"/>
</dbReference>
<protein>
    <recommendedName>
        <fullName evidence="4">Large ribosomal subunit protein eL22</fullName>
    </recommendedName>
    <alternativeName>
        <fullName evidence="5">60S ribosomal protein L22</fullName>
    </alternativeName>
</protein>
<dbReference type="Proteomes" id="UP000887116">
    <property type="component" value="Unassembled WGS sequence"/>
</dbReference>
<evidence type="ECO:0000256" key="4">
    <source>
        <dbReference type="ARBA" id="ARBA00040613"/>
    </source>
</evidence>
<accession>A0A8X6HB13</accession>
<evidence type="ECO:0000256" key="2">
    <source>
        <dbReference type="ARBA" id="ARBA00022980"/>
    </source>
</evidence>
<sequence>MSAESTTLARRTYTIDCTQPASDNLLTASDLQAHLFEKIKTHCGKKENLLKVEAEGNNVVVDVREDIIGKQALKVIIRRFLHAKRLSAFIKVFAKEKEGFIFKYINVAEDNNE</sequence>
<dbReference type="InterPro" id="IPR038526">
    <property type="entry name" value="Ribosomal_eL22_sf"/>
</dbReference>
<proteinExistence type="inferred from homology"/>
<dbReference type="OrthoDB" id="10259820at2759"/>
<evidence type="ECO:0000313" key="6">
    <source>
        <dbReference type="EMBL" id="GFR20068.1"/>
    </source>
</evidence>
<evidence type="ECO:0000256" key="3">
    <source>
        <dbReference type="ARBA" id="ARBA00023274"/>
    </source>
</evidence>
<dbReference type="GO" id="GO:1990904">
    <property type="term" value="C:ribonucleoprotein complex"/>
    <property type="evidence" value="ECO:0007669"/>
    <property type="project" value="UniProtKB-KW"/>
</dbReference>
<dbReference type="GO" id="GO:0005840">
    <property type="term" value="C:ribosome"/>
    <property type="evidence" value="ECO:0007669"/>
    <property type="project" value="UniProtKB-KW"/>
</dbReference>
<keyword evidence="2 6" id="KW-0689">Ribosomal protein</keyword>
<dbReference type="GO" id="GO:0003723">
    <property type="term" value="F:RNA binding"/>
    <property type="evidence" value="ECO:0007669"/>
    <property type="project" value="TreeGrafter"/>
</dbReference>
<gene>
    <name evidence="6" type="primary">RPL22</name>
    <name evidence="6" type="ORF">TNCT_17961</name>
</gene>
<evidence type="ECO:0000256" key="1">
    <source>
        <dbReference type="ARBA" id="ARBA00007817"/>
    </source>
</evidence>
<dbReference type="PANTHER" id="PTHR10064">
    <property type="entry name" value="60S RIBOSOMAL PROTEIN L22"/>
    <property type="match status" value="1"/>
</dbReference>
<dbReference type="EMBL" id="BMAO01027851">
    <property type="protein sequence ID" value="GFR20068.1"/>
    <property type="molecule type" value="Genomic_DNA"/>
</dbReference>
<keyword evidence="3" id="KW-0687">Ribonucleoprotein</keyword>
<dbReference type="PANTHER" id="PTHR10064:SF0">
    <property type="entry name" value="FI24544P1-RELATED"/>
    <property type="match status" value="1"/>
</dbReference>